<protein>
    <recommendedName>
        <fullName evidence="6">Transmembrane protein</fullName>
    </recommendedName>
</protein>
<evidence type="ECO:0000256" key="1">
    <source>
        <dbReference type="SAM" id="MobiDB-lite"/>
    </source>
</evidence>
<organism evidence="4 5">
    <name type="scientific">Suillus luteus UH-Slu-Lm8-n1</name>
    <dbReference type="NCBI Taxonomy" id="930992"/>
    <lineage>
        <taxon>Eukaryota</taxon>
        <taxon>Fungi</taxon>
        <taxon>Dikarya</taxon>
        <taxon>Basidiomycota</taxon>
        <taxon>Agaricomycotina</taxon>
        <taxon>Agaricomycetes</taxon>
        <taxon>Agaricomycetidae</taxon>
        <taxon>Boletales</taxon>
        <taxon>Suillineae</taxon>
        <taxon>Suillaceae</taxon>
        <taxon>Suillus</taxon>
    </lineage>
</organism>
<name>A0A0D0A2M3_9AGAM</name>
<dbReference type="HOGENOM" id="CLU_637931_0_0_1"/>
<keyword evidence="3" id="KW-0732">Signal</keyword>
<accession>A0A0D0A2M3</accession>
<evidence type="ECO:0000313" key="5">
    <source>
        <dbReference type="Proteomes" id="UP000054485"/>
    </source>
</evidence>
<gene>
    <name evidence="4" type="ORF">CY34DRAFT_802857</name>
</gene>
<evidence type="ECO:0000256" key="2">
    <source>
        <dbReference type="SAM" id="Phobius"/>
    </source>
</evidence>
<dbReference type="InParanoid" id="A0A0D0A2M3"/>
<feature type="region of interest" description="Disordered" evidence="1">
    <location>
        <begin position="368"/>
        <end position="392"/>
    </location>
</feature>
<reference evidence="4 5" key="1">
    <citation type="submission" date="2014-04" db="EMBL/GenBank/DDBJ databases">
        <authorList>
            <consortium name="DOE Joint Genome Institute"/>
            <person name="Kuo A."/>
            <person name="Ruytinx J."/>
            <person name="Rineau F."/>
            <person name="Colpaert J."/>
            <person name="Kohler A."/>
            <person name="Nagy L.G."/>
            <person name="Floudas D."/>
            <person name="Copeland A."/>
            <person name="Barry K.W."/>
            <person name="Cichocki N."/>
            <person name="Veneault-Fourrey C."/>
            <person name="LaButti K."/>
            <person name="Lindquist E.A."/>
            <person name="Lipzen A."/>
            <person name="Lundell T."/>
            <person name="Morin E."/>
            <person name="Murat C."/>
            <person name="Sun H."/>
            <person name="Tunlid A."/>
            <person name="Henrissat B."/>
            <person name="Grigoriev I.V."/>
            <person name="Hibbett D.S."/>
            <person name="Martin F."/>
            <person name="Nordberg H.P."/>
            <person name="Cantor M.N."/>
            <person name="Hua S.X."/>
        </authorList>
    </citation>
    <scope>NUCLEOTIDE SEQUENCE [LARGE SCALE GENOMIC DNA]</scope>
    <source>
        <strain evidence="4 5">UH-Slu-Lm8-n1</strain>
    </source>
</reference>
<sequence length="433" mass="45213">MRCSLPEHHCTLLFITLLFILSFTATLAESANVHGFRAHHAWRRRAPLDMIVRDQVPTFTTQSELLPSVASVLPSVLSTAATPTSFPSVLPTLPSPPAPSPSLPSPPANPFSSSSSSTTASIPTTSTSATSAATSVTSNGTPVSQPTSSQSSSSQSNSSSQTVSSAKSSMSISTSATAAAPVVATTSAAQPLGFTSVYTGTFTSFATGTTASSTPSSTSSSNSSFFSNTGAVAGTFTVAGLLGVAGIIGAGMLIARRRVSRSYEDDMEYLEKKPEPSVAPSQSQNFIVGEAEESSDIDHFGNSMEVTVPPTAHFYPQQDVYHGQAANTSEGYENQEYYPQETYAPHEYGIAYPPTESYAAEDPYGGIDETDGEMPNPFDSDDGGSGLPAALRPSVQRTRTLIPPPTAYRSPDLHHSIDSFYGSSTGASNGHVM</sequence>
<reference evidence="5" key="2">
    <citation type="submission" date="2015-01" db="EMBL/GenBank/DDBJ databases">
        <title>Evolutionary Origins and Diversification of the Mycorrhizal Mutualists.</title>
        <authorList>
            <consortium name="DOE Joint Genome Institute"/>
            <consortium name="Mycorrhizal Genomics Consortium"/>
            <person name="Kohler A."/>
            <person name="Kuo A."/>
            <person name="Nagy L.G."/>
            <person name="Floudas D."/>
            <person name="Copeland A."/>
            <person name="Barry K.W."/>
            <person name="Cichocki N."/>
            <person name="Veneault-Fourrey C."/>
            <person name="LaButti K."/>
            <person name="Lindquist E.A."/>
            <person name="Lipzen A."/>
            <person name="Lundell T."/>
            <person name="Morin E."/>
            <person name="Murat C."/>
            <person name="Riley R."/>
            <person name="Ohm R."/>
            <person name="Sun H."/>
            <person name="Tunlid A."/>
            <person name="Henrissat B."/>
            <person name="Grigoriev I.V."/>
            <person name="Hibbett D.S."/>
            <person name="Martin F."/>
        </authorList>
    </citation>
    <scope>NUCLEOTIDE SEQUENCE [LARGE SCALE GENOMIC DNA]</scope>
    <source>
        <strain evidence="5">UH-Slu-Lm8-n1</strain>
    </source>
</reference>
<feature type="compositionally biased region" description="Low complexity" evidence="1">
    <location>
        <begin position="110"/>
        <end position="162"/>
    </location>
</feature>
<keyword evidence="2" id="KW-1133">Transmembrane helix</keyword>
<keyword evidence="5" id="KW-1185">Reference proteome</keyword>
<dbReference type="OrthoDB" id="2692290at2759"/>
<feature type="compositionally biased region" description="Pro residues" evidence="1">
    <location>
        <begin position="93"/>
        <end position="109"/>
    </location>
</feature>
<evidence type="ECO:0000313" key="4">
    <source>
        <dbReference type="EMBL" id="KIK44250.1"/>
    </source>
</evidence>
<keyword evidence="2" id="KW-0812">Transmembrane</keyword>
<feature type="chain" id="PRO_5002206645" description="Transmembrane protein" evidence="3">
    <location>
        <begin position="31"/>
        <end position="433"/>
    </location>
</feature>
<feature type="region of interest" description="Disordered" evidence="1">
    <location>
        <begin position="91"/>
        <end position="162"/>
    </location>
</feature>
<proteinExistence type="predicted"/>
<feature type="signal peptide" evidence="3">
    <location>
        <begin position="1"/>
        <end position="30"/>
    </location>
</feature>
<keyword evidence="2" id="KW-0472">Membrane</keyword>
<dbReference type="Proteomes" id="UP000054485">
    <property type="component" value="Unassembled WGS sequence"/>
</dbReference>
<evidence type="ECO:0008006" key="6">
    <source>
        <dbReference type="Google" id="ProtNLM"/>
    </source>
</evidence>
<dbReference type="AlphaFoldDB" id="A0A0D0A2M3"/>
<dbReference type="EMBL" id="KN835194">
    <property type="protein sequence ID" value="KIK44250.1"/>
    <property type="molecule type" value="Genomic_DNA"/>
</dbReference>
<feature type="transmembrane region" description="Helical" evidence="2">
    <location>
        <begin position="231"/>
        <end position="255"/>
    </location>
</feature>
<evidence type="ECO:0000256" key="3">
    <source>
        <dbReference type="SAM" id="SignalP"/>
    </source>
</evidence>